<dbReference type="GO" id="GO:0004553">
    <property type="term" value="F:hydrolase activity, hydrolyzing O-glycosyl compounds"/>
    <property type="evidence" value="ECO:0007669"/>
    <property type="project" value="TreeGrafter"/>
</dbReference>
<feature type="chain" id="PRO_5020274054" evidence="1">
    <location>
        <begin position="16"/>
        <end position="327"/>
    </location>
</feature>
<dbReference type="Proteomes" id="UP000292402">
    <property type="component" value="Unassembled WGS sequence"/>
</dbReference>
<accession>A0A4Q4LYX2</accession>
<comment type="caution">
    <text evidence="2">The sequence shown here is derived from an EMBL/GenBank/DDBJ whole genome shotgun (WGS) entry which is preliminary data.</text>
</comment>
<dbReference type="SUPFAM" id="SSF74650">
    <property type="entry name" value="Galactose mutarotase-like"/>
    <property type="match status" value="1"/>
</dbReference>
<name>A0A4Q4LYX2_9PLEO</name>
<dbReference type="CDD" id="cd14752">
    <property type="entry name" value="GH31_N"/>
    <property type="match status" value="1"/>
</dbReference>
<proteinExistence type="predicted"/>
<dbReference type="PANTHER" id="PTHR22762:SF133">
    <property type="entry name" value="P-TYPE DOMAIN-CONTAINING PROTEIN"/>
    <property type="match status" value="1"/>
</dbReference>
<dbReference type="EMBL" id="PDXA01000108">
    <property type="protein sequence ID" value="RYN23235.1"/>
    <property type="molecule type" value="Genomic_DNA"/>
</dbReference>
<gene>
    <name evidence="2" type="ORF">AA0114_g12847</name>
</gene>
<protein>
    <submittedName>
        <fullName evidence="2">Uncharacterized protein</fullName>
    </submittedName>
</protein>
<dbReference type="GO" id="GO:0005975">
    <property type="term" value="P:carbohydrate metabolic process"/>
    <property type="evidence" value="ECO:0007669"/>
    <property type="project" value="InterPro"/>
</dbReference>
<dbReference type="GO" id="GO:0030246">
    <property type="term" value="F:carbohydrate binding"/>
    <property type="evidence" value="ECO:0007669"/>
    <property type="project" value="InterPro"/>
</dbReference>
<dbReference type="Gene3D" id="2.60.40.1760">
    <property type="entry name" value="glycosyl hydrolase (family 31)"/>
    <property type="match status" value="1"/>
</dbReference>
<keyword evidence="1" id="KW-0732">Signal</keyword>
<sequence>MWTYLALVLATVASGQTTLDQPPGPNTWPPTSTLASTLNLAPSVTPNIINPDAPDGQRICPGYKAANVVTSDNTITADLSLAGPACNAYGNEISDLVLEVQYQNAAQLNVKIYPKYVTPSNRSLYILDESLSPSGSASHECTASNSDLRFEWTNDPTFQFRVKRAKTGETIFDTYGHKIVFEDQFLELVTNMVPEYNIYGLPEAIRGSFRLPNQYTQTFWNQYNEMNDQPIDANMHSTHPVYLETRYNNGSSKSHVVYGRNLHGQEWLLRPDRIIYRTIGGSFDFYFFSGPSPTEALPQQQLSVIGTPVMQPYWALSFHQVRWGYQN</sequence>
<dbReference type="InterPro" id="IPR011013">
    <property type="entry name" value="Gal_mutarotase_sf_dom"/>
</dbReference>
<dbReference type="PANTHER" id="PTHR22762">
    <property type="entry name" value="ALPHA-GLUCOSIDASE"/>
    <property type="match status" value="1"/>
</dbReference>
<evidence type="ECO:0000313" key="3">
    <source>
        <dbReference type="Proteomes" id="UP000292402"/>
    </source>
</evidence>
<feature type="signal peptide" evidence="1">
    <location>
        <begin position="1"/>
        <end position="15"/>
    </location>
</feature>
<dbReference type="AlphaFoldDB" id="A0A4Q4LYX2"/>
<evidence type="ECO:0000256" key="1">
    <source>
        <dbReference type="SAM" id="SignalP"/>
    </source>
</evidence>
<reference evidence="3" key="1">
    <citation type="journal article" date="2019" name="bioRxiv">
        <title>Genomics, evolutionary history and diagnostics of the Alternaria alternata species group including apple and Asian pear pathotypes.</title>
        <authorList>
            <person name="Armitage A.D."/>
            <person name="Cockerton H.M."/>
            <person name="Sreenivasaprasad S."/>
            <person name="Woodhall J.W."/>
            <person name="Lane C.R."/>
            <person name="Harrison R.J."/>
            <person name="Clarkson J.P."/>
        </authorList>
    </citation>
    <scope>NUCLEOTIDE SEQUENCE [LARGE SCALE GENOMIC DNA]</scope>
    <source>
        <strain evidence="3">FERA 1082</strain>
    </source>
</reference>
<organism evidence="2 3">
    <name type="scientific">Alternaria tenuissima</name>
    <dbReference type="NCBI Taxonomy" id="119927"/>
    <lineage>
        <taxon>Eukaryota</taxon>
        <taxon>Fungi</taxon>
        <taxon>Dikarya</taxon>
        <taxon>Ascomycota</taxon>
        <taxon>Pezizomycotina</taxon>
        <taxon>Dothideomycetes</taxon>
        <taxon>Pleosporomycetidae</taxon>
        <taxon>Pleosporales</taxon>
        <taxon>Pleosporineae</taxon>
        <taxon>Pleosporaceae</taxon>
        <taxon>Alternaria</taxon>
        <taxon>Alternaria sect. Alternaria</taxon>
        <taxon>Alternaria alternata complex</taxon>
    </lineage>
</organism>
<evidence type="ECO:0000313" key="2">
    <source>
        <dbReference type="EMBL" id="RYN23235.1"/>
    </source>
</evidence>